<dbReference type="InterPro" id="IPR016181">
    <property type="entry name" value="Acyl_CoA_acyltransferase"/>
</dbReference>
<keyword evidence="1" id="KW-0808">Transferase</keyword>
<keyword evidence="4" id="KW-0689">Ribosomal protein</keyword>
<evidence type="ECO:0000313" key="4">
    <source>
        <dbReference type="EMBL" id="MBB4013868.1"/>
    </source>
</evidence>
<evidence type="ECO:0000256" key="2">
    <source>
        <dbReference type="ARBA" id="ARBA00023315"/>
    </source>
</evidence>
<protein>
    <submittedName>
        <fullName evidence="4">Ribosomal protein S18 acetylase RimI-like enzyme</fullName>
    </submittedName>
</protein>
<dbReference type="Gene3D" id="3.40.630.30">
    <property type="match status" value="1"/>
</dbReference>
<dbReference type="RefSeq" id="WP_183635782.1">
    <property type="nucleotide sequence ID" value="NZ_BAABLE010000005.1"/>
</dbReference>
<evidence type="ECO:0000313" key="5">
    <source>
        <dbReference type="Proteomes" id="UP000561045"/>
    </source>
</evidence>
<sequence length="179" mass="19660">MPTPDFTDRMPDLRIRPAERRDAARIAALGMQVWLHTYATGGVSGAMADYVLSEFTLAKLAARIEDPKRLVLVAEEEDHLLGYAVTNFDARHGDIASELETLYVQAHLLGRGIGHALLLAAHSAAARYHGDSRLWLTVNAQNARAIAFYQRQGFVEAGETDFELGGKPHRNLLMVSPPG</sequence>
<feature type="domain" description="N-acetyltransferase" evidence="3">
    <location>
        <begin position="13"/>
        <end position="179"/>
    </location>
</feature>
<dbReference type="SUPFAM" id="SSF55729">
    <property type="entry name" value="Acyl-CoA N-acyltransferases (Nat)"/>
    <property type="match status" value="1"/>
</dbReference>
<keyword evidence="2" id="KW-0012">Acyltransferase</keyword>
<proteinExistence type="predicted"/>
<gene>
    <name evidence="4" type="ORF">GGR36_003214</name>
</gene>
<dbReference type="PANTHER" id="PTHR43877:SF1">
    <property type="entry name" value="ACETYLTRANSFERASE"/>
    <property type="match status" value="1"/>
</dbReference>
<dbReference type="GO" id="GO:0005840">
    <property type="term" value="C:ribosome"/>
    <property type="evidence" value="ECO:0007669"/>
    <property type="project" value="UniProtKB-KW"/>
</dbReference>
<evidence type="ECO:0000259" key="3">
    <source>
        <dbReference type="PROSITE" id="PS51186"/>
    </source>
</evidence>
<reference evidence="4 5" key="1">
    <citation type="submission" date="2020-08" db="EMBL/GenBank/DDBJ databases">
        <title>Genomic Encyclopedia of Type Strains, Phase IV (KMG-IV): sequencing the most valuable type-strain genomes for metagenomic binning, comparative biology and taxonomic classification.</title>
        <authorList>
            <person name="Goeker M."/>
        </authorList>
    </citation>
    <scope>NUCLEOTIDE SEQUENCE [LARGE SCALE GENOMIC DNA]</scope>
    <source>
        <strain evidence="4 5">DSM 106739</strain>
    </source>
</reference>
<dbReference type="AlphaFoldDB" id="A0A840BQQ4"/>
<dbReference type="Pfam" id="PF00583">
    <property type="entry name" value="Acetyltransf_1"/>
    <property type="match status" value="1"/>
</dbReference>
<organism evidence="4 5">
    <name type="scientific">Niveibacterium umoris</name>
    <dbReference type="NCBI Taxonomy" id="1193620"/>
    <lineage>
        <taxon>Bacteria</taxon>
        <taxon>Pseudomonadati</taxon>
        <taxon>Pseudomonadota</taxon>
        <taxon>Betaproteobacteria</taxon>
        <taxon>Rhodocyclales</taxon>
        <taxon>Rhodocyclaceae</taxon>
        <taxon>Niveibacterium</taxon>
    </lineage>
</organism>
<dbReference type="InterPro" id="IPR000182">
    <property type="entry name" value="GNAT_dom"/>
</dbReference>
<keyword evidence="4" id="KW-0687">Ribonucleoprotein</keyword>
<keyword evidence="5" id="KW-1185">Reference proteome</keyword>
<dbReference type="EMBL" id="JACIET010000002">
    <property type="protein sequence ID" value="MBB4013868.1"/>
    <property type="molecule type" value="Genomic_DNA"/>
</dbReference>
<dbReference type="Proteomes" id="UP000561045">
    <property type="component" value="Unassembled WGS sequence"/>
</dbReference>
<comment type="caution">
    <text evidence="4">The sequence shown here is derived from an EMBL/GenBank/DDBJ whole genome shotgun (WGS) entry which is preliminary data.</text>
</comment>
<dbReference type="PROSITE" id="PS51186">
    <property type="entry name" value="GNAT"/>
    <property type="match status" value="1"/>
</dbReference>
<dbReference type="PANTHER" id="PTHR43877">
    <property type="entry name" value="AMINOALKYLPHOSPHONATE N-ACETYLTRANSFERASE-RELATED-RELATED"/>
    <property type="match status" value="1"/>
</dbReference>
<name>A0A840BQQ4_9RHOO</name>
<dbReference type="GO" id="GO:0016747">
    <property type="term" value="F:acyltransferase activity, transferring groups other than amino-acyl groups"/>
    <property type="evidence" value="ECO:0007669"/>
    <property type="project" value="InterPro"/>
</dbReference>
<evidence type="ECO:0000256" key="1">
    <source>
        <dbReference type="ARBA" id="ARBA00022679"/>
    </source>
</evidence>
<dbReference type="InterPro" id="IPR050832">
    <property type="entry name" value="Bact_Acetyltransf"/>
</dbReference>
<accession>A0A840BQQ4</accession>